<proteinExistence type="predicted"/>
<protein>
    <submittedName>
        <fullName evidence="1">Uncharacterized protein</fullName>
    </submittedName>
</protein>
<evidence type="ECO:0000313" key="2">
    <source>
        <dbReference type="Proteomes" id="UP001215598"/>
    </source>
</evidence>
<evidence type="ECO:0000313" key="1">
    <source>
        <dbReference type="EMBL" id="KAJ7760990.1"/>
    </source>
</evidence>
<sequence>MLSSRRICFLWIPQLIFCRRRTKSSRAAASCGTLALSPPSLITTPLGTHADPDTFPLPKEQISLLLVNDRVHAAGGYDLRSMQSRGPMQQRRALSLSRSISFLRARALLGFTTLRHQNLVS</sequence>
<keyword evidence="2" id="KW-1185">Reference proteome</keyword>
<dbReference type="Proteomes" id="UP001215598">
    <property type="component" value="Unassembled WGS sequence"/>
</dbReference>
<name>A0AAD7JAX1_9AGAR</name>
<gene>
    <name evidence="1" type="ORF">B0H16DRAFT_1531388</name>
</gene>
<dbReference type="AlphaFoldDB" id="A0AAD7JAX1"/>
<comment type="caution">
    <text evidence="1">The sequence shown here is derived from an EMBL/GenBank/DDBJ whole genome shotgun (WGS) entry which is preliminary data.</text>
</comment>
<accession>A0AAD7JAX1</accession>
<reference evidence="1" key="1">
    <citation type="submission" date="2023-03" db="EMBL/GenBank/DDBJ databases">
        <title>Massive genome expansion in bonnet fungi (Mycena s.s.) driven by repeated elements and novel gene families across ecological guilds.</title>
        <authorList>
            <consortium name="Lawrence Berkeley National Laboratory"/>
            <person name="Harder C.B."/>
            <person name="Miyauchi S."/>
            <person name="Viragh M."/>
            <person name="Kuo A."/>
            <person name="Thoen E."/>
            <person name="Andreopoulos B."/>
            <person name="Lu D."/>
            <person name="Skrede I."/>
            <person name="Drula E."/>
            <person name="Henrissat B."/>
            <person name="Morin E."/>
            <person name="Kohler A."/>
            <person name="Barry K."/>
            <person name="LaButti K."/>
            <person name="Morin E."/>
            <person name="Salamov A."/>
            <person name="Lipzen A."/>
            <person name="Mereny Z."/>
            <person name="Hegedus B."/>
            <person name="Baldrian P."/>
            <person name="Stursova M."/>
            <person name="Weitz H."/>
            <person name="Taylor A."/>
            <person name="Grigoriev I.V."/>
            <person name="Nagy L.G."/>
            <person name="Martin F."/>
            <person name="Kauserud H."/>
        </authorList>
    </citation>
    <scope>NUCLEOTIDE SEQUENCE</scope>
    <source>
        <strain evidence="1">CBHHK182m</strain>
    </source>
</reference>
<dbReference type="EMBL" id="JARKIB010000036">
    <property type="protein sequence ID" value="KAJ7760990.1"/>
    <property type="molecule type" value="Genomic_DNA"/>
</dbReference>
<organism evidence="1 2">
    <name type="scientific">Mycena metata</name>
    <dbReference type="NCBI Taxonomy" id="1033252"/>
    <lineage>
        <taxon>Eukaryota</taxon>
        <taxon>Fungi</taxon>
        <taxon>Dikarya</taxon>
        <taxon>Basidiomycota</taxon>
        <taxon>Agaricomycotina</taxon>
        <taxon>Agaricomycetes</taxon>
        <taxon>Agaricomycetidae</taxon>
        <taxon>Agaricales</taxon>
        <taxon>Marasmiineae</taxon>
        <taxon>Mycenaceae</taxon>
        <taxon>Mycena</taxon>
    </lineage>
</organism>